<dbReference type="SUPFAM" id="SSF54695">
    <property type="entry name" value="POZ domain"/>
    <property type="match status" value="1"/>
</dbReference>
<comment type="similarity">
    <text evidence="2">Belongs to the SKP1 family.</text>
</comment>
<evidence type="ECO:0000313" key="7">
    <source>
        <dbReference type="Proteomes" id="UP000257109"/>
    </source>
</evidence>
<dbReference type="InterPro" id="IPR016073">
    <property type="entry name" value="Skp1_comp_POZ"/>
</dbReference>
<dbReference type="InterPro" id="IPR001232">
    <property type="entry name" value="SKP1-like"/>
</dbReference>
<evidence type="ECO:0000256" key="2">
    <source>
        <dbReference type="ARBA" id="ARBA00009993"/>
    </source>
</evidence>
<dbReference type="PANTHER" id="PTHR11165">
    <property type="entry name" value="SKP1"/>
    <property type="match status" value="1"/>
</dbReference>
<evidence type="ECO:0000259" key="4">
    <source>
        <dbReference type="Pfam" id="PF01466"/>
    </source>
</evidence>
<dbReference type="AlphaFoldDB" id="A0A371FZB7"/>
<dbReference type="InterPro" id="IPR036296">
    <property type="entry name" value="SKP1-like_dim_sf"/>
</dbReference>
<evidence type="ECO:0000256" key="1">
    <source>
        <dbReference type="ARBA" id="ARBA00004906"/>
    </source>
</evidence>
<dbReference type="OrthoDB" id="2342932at2759"/>
<comment type="pathway">
    <text evidence="1">Protein modification; protein ubiquitination.</text>
</comment>
<sequence>MAEETESTKTEPLKTAEEEFKKLEITEEEESELKLETSDHVTFMVEASIAMKFGAVQQYLEVSPAASASATAIPLHNVASRELILILEYYRMHDWVDAGERDLKEFDERFLKDLNYEELKELLLAANYLNVEKLFNFLTKSIANIIRNKDVEFVRTFFGIDNDYTPEEEAAYREENAWAGVKFV</sequence>
<dbReference type="Proteomes" id="UP000257109">
    <property type="component" value="Unassembled WGS sequence"/>
</dbReference>
<proteinExistence type="inferred from homology"/>
<dbReference type="InterPro" id="IPR016072">
    <property type="entry name" value="Skp1_comp_dimer"/>
</dbReference>
<dbReference type="STRING" id="157652.A0A371FZB7"/>
<dbReference type="GO" id="GO:0006511">
    <property type="term" value="P:ubiquitin-dependent protein catabolic process"/>
    <property type="evidence" value="ECO:0007669"/>
    <property type="project" value="InterPro"/>
</dbReference>
<comment type="caution">
    <text evidence="6">The sequence shown here is derived from an EMBL/GenBank/DDBJ whole genome shotgun (WGS) entry which is preliminary data.</text>
</comment>
<dbReference type="InterPro" id="IPR016897">
    <property type="entry name" value="SKP1"/>
</dbReference>
<organism evidence="6 7">
    <name type="scientific">Mucuna pruriens</name>
    <name type="common">Velvet bean</name>
    <name type="synonym">Dolichos pruriens</name>
    <dbReference type="NCBI Taxonomy" id="157652"/>
    <lineage>
        <taxon>Eukaryota</taxon>
        <taxon>Viridiplantae</taxon>
        <taxon>Streptophyta</taxon>
        <taxon>Embryophyta</taxon>
        <taxon>Tracheophyta</taxon>
        <taxon>Spermatophyta</taxon>
        <taxon>Magnoliopsida</taxon>
        <taxon>eudicotyledons</taxon>
        <taxon>Gunneridae</taxon>
        <taxon>Pentapetalae</taxon>
        <taxon>rosids</taxon>
        <taxon>fabids</taxon>
        <taxon>Fabales</taxon>
        <taxon>Fabaceae</taxon>
        <taxon>Papilionoideae</taxon>
        <taxon>50 kb inversion clade</taxon>
        <taxon>NPAAA clade</taxon>
        <taxon>indigoferoid/millettioid clade</taxon>
        <taxon>Phaseoleae</taxon>
        <taxon>Mucuna</taxon>
    </lineage>
</organism>
<dbReference type="GO" id="GO:0016567">
    <property type="term" value="P:protein ubiquitination"/>
    <property type="evidence" value="ECO:0007669"/>
    <property type="project" value="UniProtKB-UniPathway"/>
</dbReference>
<evidence type="ECO:0000313" key="6">
    <source>
        <dbReference type="EMBL" id="RDX83612.1"/>
    </source>
</evidence>
<dbReference type="UniPathway" id="UPA00143"/>
<feature type="non-terminal residue" evidence="6">
    <location>
        <position position="1"/>
    </location>
</feature>
<keyword evidence="7" id="KW-1185">Reference proteome</keyword>
<dbReference type="Gene3D" id="3.30.710.10">
    <property type="entry name" value="Potassium Channel Kv1.1, Chain A"/>
    <property type="match status" value="1"/>
</dbReference>
<gene>
    <name evidence="6" type="primary">ASK14</name>
    <name evidence="6" type="ORF">CR513_35446</name>
</gene>
<feature type="domain" description="SKP1 component dimerisation" evidence="4">
    <location>
        <begin position="133"/>
        <end position="179"/>
    </location>
</feature>
<dbReference type="InterPro" id="IPR011333">
    <property type="entry name" value="SKP1/BTB/POZ_sf"/>
</dbReference>
<dbReference type="Pfam" id="PF03931">
    <property type="entry name" value="Skp1_POZ"/>
    <property type="match status" value="1"/>
</dbReference>
<protein>
    <submittedName>
        <fullName evidence="6">SKP1-like protein 14</fullName>
    </submittedName>
</protein>
<dbReference type="Pfam" id="PF01466">
    <property type="entry name" value="Skp1"/>
    <property type="match status" value="1"/>
</dbReference>
<dbReference type="SUPFAM" id="SSF81382">
    <property type="entry name" value="Skp1 dimerisation domain-like"/>
    <property type="match status" value="1"/>
</dbReference>
<dbReference type="EMBL" id="QJKJ01007298">
    <property type="protein sequence ID" value="RDX83612.1"/>
    <property type="molecule type" value="Genomic_DNA"/>
</dbReference>
<dbReference type="SMART" id="SM00512">
    <property type="entry name" value="Skp1"/>
    <property type="match status" value="1"/>
</dbReference>
<name>A0A371FZB7_MUCPR</name>
<feature type="domain" description="SKP1 component POZ" evidence="5">
    <location>
        <begin position="33"/>
        <end position="93"/>
    </location>
</feature>
<evidence type="ECO:0000259" key="5">
    <source>
        <dbReference type="Pfam" id="PF03931"/>
    </source>
</evidence>
<evidence type="ECO:0000256" key="3">
    <source>
        <dbReference type="ARBA" id="ARBA00022786"/>
    </source>
</evidence>
<dbReference type="GO" id="GO:0009867">
    <property type="term" value="P:jasmonic acid mediated signaling pathway"/>
    <property type="evidence" value="ECO:0007669"/>
    <property type="project" value="UniProtKB-ARBA"/>
</dbReference>
<accession>A0A371FZB7</accession>
<keyword evidence="3" id="KW-0833">Ubl conjugation pathway</keyword>
<reference evidence="6" key="1">
    <citation type="submission" date="2018-05" db="EMBL/GenBank/DDBJ databases">
        <title>Draft genome of Mucuna pruriens seed.</title>
        <authorList>
            <person name="Nnadi N.E."/>
            <person name="Vos R."/>
            <person name="Hasami M.H."/>
            <person name="Devisetty U.K."/>
            <person name="Aguiy J.C."/>
        </authorList>
    </citation>
    <scope>NUCLEOTIDE SEQUENCE [LARGE SCALE GENOMIC DNA]</scope>
    <source>
        <strain evidence="6">JCA_2017</strain>
    </source>
</reference>
<dbReference type="PIRSF" id="PIRSF028729">
    <property type="entry name" value="E3_ubiquit_lig_SCF_Skp"/>
    <property type="match status" value="1"/>
</dbReference>